<dbReference type="GO" id="GO:0000139">
    <property type="term" value="C:Golgi membrane"/>
    <property type="evidence" value="ECO:0007669"/>
    <property type="project" value="EnsemblFungi"/>
</dbReference>
<dbReference type="GO" id="GO:0009966">
    <property type="term" value="P:regulation of signal transduction"/>
    <property type="evidence" value="ECO:0007669"/>
    <property type="project" value="EnsemblFungi"/>
</dbReference>
<dbReference type="InterPro" id="IPR011992">
    <property type="entry name" value="EF-hand-dom_pair"/>
</dbReference>
<sequence length="190" mass="22180">MGKTASKLSKDDISTLKKATYFDKRELQQWYKGFLRDCPSGQLSKVEFIKIYKQFFPFGDPTEFATYVFNAFDTNKSGTIEFKEFIIALSITSRGNVSEKLEWSFNLYDLDQDGHISFEEMLKVVQSIYKMIGPMVELNDDEKTPERRCEKIFKMMDKNHDAMISLAEFRDINRVDPSIIDALQLYKDLV</sequence>
<dbReference type="OrthoDB" id="191686at2759"/>
<dbReference type="SMART" id="SM00054">
    <property type="entry name" value="EFh"/>
    <property type="match status" value="3"/>
</dbReference>
<gene>
    <name evidence="9" type="ORF">ASCRUDRAFT_71851</name>
</gene>
<evidence type="ECO:0000256" key="1">
    <source>
        <dbReference type="ARBA" id="ARBA00006049"/>
    </source>
</evidence>
<dbReference type="FunCoup" id="A0A1D2VC35">
    <property type="interactions" value="137"/>
</dbReference>
<dbReference type="InterPro" id="IPR018247">
    <property type="entry name" value="EF_Hand_1_Ca_BS"/>
</dbReference>
<feature type="domain" description="EF-hand" evidence="8">
    <location>
        <begin position="96"/>
        <end position="131"/>
    </location>
</feature>
<dbReference type="PROSITE" id="PS00018">
    <property type="entry name" value="EF_HAND_1"/>
    <property type="match status" value="2"/>
</dbReference>
<dbReference type="GeneID" id="30965633"/>
<dbReference type="FunFam" id="1.10.238.10:FF:000009">
    <property type="entry name" value="Visinin-like protein 1"/>
    <property type="match status" value="1"/>
</dbReference>
<dbReference type="STRING" id="1344418.A0A1D2VC35"/>
<keyword evidence="5" id="KW-0106">Calcium</keyword>
<feature type="domain" description="EF-hand" evidence="8">
    <location>
        <begin position="60"/>
        <end position="95"/>
    </location>
</feature>
<dbReference type="Pfam" id="PF13499">
    <property type="entry name" value="EF-hand_7"/>
    <property type="match status" value="1"/>
</dbReference>
<evidence type="ECO:0000313" key="10">
    <source>
        <dbReference type="Proteomes" id="UP000095038"/>
    </source>
</evidence>
<dbReference type="Proteomes" id="UP000095038">
    <property type="component" value="Unassembled WGS sequence"/>
</dbReference>
<comment type="similarity">
    <text evidence="1">Belongs to the recoverin family.</text>
</comment>
<evidence type="ECO:0000256" key="6">
    <source>
        <dbReference type="ARBA" id="ARBA00023288"/>
    </source>
</evidence>
<dbReference type="InParanoid" id="A0A1D2VC35"/>
<keyword evidence="3" id="KW-0479">Metal-binding</keyword>
<dbReference type="GO" id="GO:0005829">
    <property type="term" value="C:cytosol"/>
    <property type="evidence" value="ECO:0007669"/>
    <property type="project" value="TreeGrafter"/>
</dbReference>
<dbReference type="PRINTS" id="PR00450">
    <property type="entry name" value="RECOVERIN"/>
</dbReference>
<evidence type="ECO:0000259" key="8">
    <source>
        <dbReference type="PROSITE" id="PS50222"/>
    </source>
</evidence>
<feature type="domain" description="EF-hand" evidence="8">
    <location>
        <begin position="144"/>
        <end position="179"/>
    </location>
</feature>
<evidence type="ECO:0000256" key="3">
    <source>
        <dbReference type="ARBA" id="ARBA00022723"/>
    </source>
</evidence>
<keyword evidence="4" id="KW-0677">Repeat</keyword>
<dbReference type="SUPFAM" id="SSF47473">
    <property type="entry name" value="EF-hand"/>
    <property type="match status" value="1"/>
</dbReference>
<dbReference type="InterPro" id="IPR002048">
    <property type="entry name" value="EF_hand_dom"/>
</dbReference>
<dbReference type="PANTHER" id="PTHR23055">
    <property type="entry name" value="CALCIUM BINDING PROTEINS"/>
    <property type="match status" value="1"/>
</dbReference>
<evidence type="ECO:0000256" key="7">
    <source>
        <dbReference type="ARBA" id="ARBA00071944"/>
    </source>
</evidence>
<evidence type="ECO:0000313" key="9">
    <source>
        <dbReference type="EMBL" id="ODV59120.1"/>
    </source>
</evidence>
<dbReference type="RefSeq" id="XP_020045427.1">
    <property type="nucleotide sequence ID" value="XM_020191997.1"/>
</dbReference>
<dbReference type="EMBL" id="KV454487">
    <property type="protein sequence ID" value="ODV59120.1"/>
    <property type="molecule type" value="Genomic_DNA"/>
</dbReference>
<dbReference type="GO" id="GO:0005509">
    <property type="term" value="F:calcium ion binding"/>
    <property type="evidence" value="ECO:0007669"/>
    <property type="project" value="InterPro"/>
</dbReference>
<keyword evidence="2" id="KW-0519">Myristate</keyword>
<dbReference type="CDD" id="cd00051">
    <property type="entry name" value="EFh"/>
    <property type="match status" value="2"/>
</dbReference>
<name>A0A1D2VC35_9ASCO</name>
<dbReference type="GO" id="GO:0098744">
    <property type="term" value="F:1-phosphatidylinositol 4-kinase activator activity"/>
    <property type="evidence" value="ECO:0007669"/>
    <property type="project" value="EnsemblFungi"/>
</dbReference>
<dbReference type="PANTHER" id="PTHR23055:SF178">
    <property type="entry name" value="NEUROCALCIN HOMOLOG"/>
    <property type="match status" value="1"/>
</dbReference>
<dbReference type="InterPro" id="IPR028846">
    <property type="entry name" value="Recoverin"/>
</dbReference>
<evidence type="ECO:0000256" key="4">
    <source>
        <dbReference type="ARBA" id="ARBA00022737"/>
    </source>
</evidence>
<accession>A0A1D2VC35</accession>
<organism evidence="9 10">
    <name type="scientific">Ascoidea rubescens DSM 1968</name>
    <dbReference type="NCBI Taxonomy" id="1344418"/>
    <lineage>
        <taxon>Eukaryota</taxon>
        <taxon>Fungi</taxon>
        <taxon>Dikarya</taxon>
        <taxon>Ascomycota</taxon>
        <taxon>Saccharomycotina</taxon>
        <taxon>Saccharomycetes</taxon>
        <taxon>Ascoideaceae</taxon>
        <taxon>Ascoidea</taxon>
    </lineage>
</organism>
<dbReference type="Pfam" id="PF13405">
    <property type="entry name" value="EF-hand_6"/>
    <property type="match status" value="1"/>
</dbReference>
<evidence type="ECO:0000256" key="2">
    <source>
        <dbReference type="ARBA" id="ARBA00022707"/>
    </source>
</evidence>
<dbReference type="AlphaFoldDB" id="A0A1D2VC35"/>
<dbReference type="PROSITE" id="PS50222">
    <property type="entry name" value="EF_HAND_2"/>
    <property type="match status" value="3"/>
</dbReference>
<reference evidence="10" key="1">
    <citation type="submission" date="2016-05" db="EMBL/GenBank/DDBJ databases">
        <title>Comparative genomics of biotechnologically important yeasts.</title>
        <authorList>
            <consortium name="DOE Joint Genome Institute"/>
            <person name="Riley R."/>
            <person name="Haridas S."/>
            <person name="Wolfe K.H."/>
            <person name="Lopes M.R."/>
            <person name="Hittinger C.T."/>
            <person name="Goker M."/>
            <person name="Salamov A."/>
            <person name="Wisecaver J."/>
            <person name="Long T.M."/>
            <person name="Aerts A.L."/>
            <person name="Barry K."/>
            <person name="Choi C."/>
            <person name="Clum A."/>
            <person name="Coughlan A.Y."/>
            <person name="Deshpande S."/>
            <person name="Douglass A.P."/>
            <person name="Hanson S.J."/>
            <person name="Klenk H.-P."/>
            <person name="Labutti K."/>
            <person name="Lapidus A."/>
            <person name="Lindquist E."/>
            <person name="Lipzen A."/>
            <person name="Meier-Kolthoff J.P."/>
            <person name="Ohm R.A."/>
            <person name="Otillar R.P."/>
            <person name="Pangilinan J."/>
            <person name="Peng Y."/>
            <person name="Rokas A."/>
            <person name="Rosa C.A."/>
            <person name="Scheuner C."/>
            <person name="Sibirny A.A."/>
            <person name="Slot J.C."/>
            <person name="Stielow J.B."/>
            <person name="Sun H."/>
            <person name="Kurtzman C.P."/>
            <person name="Blackwell M."/>
            <person name="Grigoriev I.V."/>
            <person name="Jeffries T.W."/>
        </authorList>
    </citation>
    <scope>NUCLEOTIDE SEQUENCE [LARGE SCALE GENOMIC DNA]</scope>
    <source>
        <strain evidence="10">DSM 1968</strain>
    </source>
</reference>
<proteinExistence type="inferred from homology"/>
<keyword evidence="6" id="KW-0449">Lipoprotein</keyword>
<protein>
    <recommendedName>
        <fullName evidence="7">Calcium-binding protein NCS-1</fullName>
    </recommendedName>
</protein>
<evidence type="ECO:0000256" key="5">
    <source>
        <dbReference type="ARBA" id="ARBA00022837"/>
    </source>
</evidence>
<keyword evidence="10" id="KW-1185">Reference proteome</keyword>
<dbReference type="Gene3D" id="1.10.238.10">
    <property type="entry name" value="EF-hand"/>
    <property type="match status" value="1"/>
</dbReference>